<dbReference type="Proteomes" id="UP000028481">
    <property type="component" value="Chromosome"/>
</dbReference>
<dbReference type="PANTHER" id="PTHR32071">
    <property type="entry name" value="TRANSCRIPTIONAL REGULATORY PROTEIN"/>
    <property type="match status" value="1"/>
</dbReference>
<dbReference type="KEGG" id="tcm:HL41_02125"/>
<dbReference type="SUPFAM" id="SSF52540">
    <property type="entry name" value="P-loop containing nucleoside triphosphate hydrolases"/>
    <property type="match status" value="1"/>
</dbReference>
<name>A0A075WRR2_9BACT</name>
<sequence length="240" mass="28417">MNDFKKPPSRGLFKIKPVKVVLKEFIDLPYLNTILGKLEKLYASKIPFLLWGERGVGKSSIAKLVHHSANKNHPFFYLDCLECFYKEEILKEFYLLQNQNGTIFLKHLEAFPEELLRNLLKFILYNSQLKIIASSSTSEIQSDPIKTYFYIFQVLPLRERKDDIPVLLSHFLNKFNRIYNKKISFHPSTIEILKEYPWPDNILEIQNLVERLVIFKNKKIYPRDIFGFLGLNFQQKLTKL</sequence>
<dbReference type="PaxDb" id="289377-HL41_02125"/>
<dbReference type="STRING" id="289377.HL41_02125"/>
<dbReference type="EMBL" id="CP008796">
    <property type="protein sequence ID" value="AIH03695.1"/>
    <property type="molecule type" value="Genomic_DNA"/>
</dbReference>
<protein>
    <recommendedName>
        <fullName evidence="3">Sigma-54 factor interaction domain-containing protein</fullName>
    </recommendedName>
</protein>
<dbReference type="Pfam" id="PF25601">
    <property type="entry name" value="AAA_lid_14"/>
    <property type="match status" value="1"/>
</dbReference>
<keyword evidence="5" id="KW-1185">Reference proteome</keyword>
<evidence type="ECO:0000259" key="3">
    <source>
        <dbReference type="PROSITE" id="PS50045"/>
    </source>
</evidence>
<dbReference type="GO" id="GO:0005524">
    <property type="term" value="F:ATP binding"/>
    <property type="evidence" value="ECO:0007669"/>
    <property type="project" value="UniProtKB-KW"/>
</dbReference>
<dbReference type="RefSeq" id="WP_038059982.1">
    <property type="nucleotide sequence ID" value="NZ_CP008796.1"/>
</dbReference>
<evidence type="ECO:0000256" key="1">
    <source>
        <dbReference type="ARBA" id="ARBA00022741"/>
    </source>
</evidence>
<dbReference type="GO" id="GO:0006355">
    <property type="term" value="P:regulation of DNA-templated transcription"/>
    <property type="evidence" value="ECO:0007669"/>
    <property type="project" value="InterPro"/>
</dbReference>
<dbReference type="AlphaFoldDB" id="A0A075WRR2"/>
<dbReference type="OrthoDB" id="9812140at2"/>
<evidence type="ECO:0000256" key="2">
    <source>
        <dbReference type="ARBA" id="ARBA00022840"/>
    </source>
</evidence>
<reference evidence="4 5" key="1">
    <citation type="journal article" date="2015" name="Genome Announc.">
        <title>Genome Sequence of a Sulfate-Reducing Thermophilic Bacterium, Thermodesulfobacterium commune DSM 2178T (Phylum Thermodesulfobacteria).</title>
        <authorList>
            <person name="Bhatnagar S."/>
            <person name="Badger J.H."/>
            <person name="Madupu R."/>
            <person name="Khouri H.M."/>
            <person name="O'Connor E.M."/>
            <person name="Robb F.T."/>
            <person name="Ward N.L."/>
            <person name="Eisen J.A."/>
        </authorList>
    </citation>
    <scope>NUCLEOTIDE SEQUENCE [LARGE SCALE GENOMIC DNA]</scope>
    <source>
        <strain evidence="4 5">DSM 2178</strain>
    </source>
</reference>
<organism evidence="4 5">
    <name type="scientific">Thermodesulfobacterium commune DSM 2178</name>
    <dbReference type="NCBI Taxonomy" id="289377"/>
    <lineage>
        <taxon>Bacteria</taxon>
        <taxon>Pseudomonadati</taxon>
        <taxon>Thermodesulfobacteriota</taxon>
        <taxon>Thermodesulfobacteria</taxon>
        <taxon>Thermodesulfobacteriales</taxon>
        <taxon>Thermodesulfobacteriaceae</taxon>
        <taxon>Thermodesulfobacterium</taxon>
    </lineage>
</organism>
<keyword evidence="1" id="KW-0547">Nucleotide-binding</keyword>
<dbReference type="PANTHER" id="PTHR32071:SF113">
    <property type="entry name" value="ALGINATE BIOSYNTHESIS TRANSCRIPTIONAL REGULATORY PROTEIN ALGB"/>
    <property type="match status" value="1"/>
</dbReference>
<dbReference type="PROSITE" id="PS50045">
    <property type="entry name" value="SIGMA54_INTERACT_4"/>
    <property type="match status" value="1"/>
</dbReference>
<dbReference type="HOGENOM" id="CLU_1155953_0_0_0"/>
<dbReference type="eggNOG" id="COG3604">
    <property type="taxonomic scope" value="Bacteria"/>
</dbReference>
<dbReference type="Gene3D" id="1.10.8.60">
    <property type="match status" value="1"/>
</dbReference>
<evidence type="ECO:0000313" key="5">
    <source>
        <dbReference type="Proteomes" id="UP000028481"/>
    </source>
</evidence>
<accession>A0A075WRR2</accession>
<gene>
    <name evidence="4" type="ORF">HL41_02125</name>
</gene>
<dbReference type="InterPro" id="IPR002078">
    <property type="entry name" value="Sigma_54_int"/>
</dbReference>
<dbReference type="InterPro" id="IPR027417">
    <property type="entry name" value="P-loop_NTPase"/>
</dbReference>
<evidence type="ECO:0000313" key="4">
    <source>
        <dbReference type="EMBL" id="AIH03695.1"/>
    </source>
</evidence>
<dbReference type="InterPro" id="IPR058031">
    <property type="entry name" value="AAA_lid_NorR"/>
</dbReference>
<dbReference type="Gene3D" id="3.40.50.300">
    <property type="entry name" value="P-loop containing nucleotide triphosphate hydrolases"/>
    <property type="match status" value="1"/>
</dbReference>
<dbReference type="Pfam" id="PF14532">
    <property type="entry name" value="Sigma54_activ_2"/>
    <property type="match status" value="1"/>
</dbReference>
<feature type="domain" description="Sigma-54 factor interaction" evidence="3">
    <location>
        <begin position="29"/>
        <end position="214"/>
    </location>
</feature>
<proteinExistence type="predicted"/>
<keyword evidence="2" id="KW-0067">ATP-binding</keyword>